<dbReference type="EMBL" id="HG916852">
    <property type="protein sequence ID" value="CDM57667.1"/>
    <property type="molecule type" value="Genomic_DNA"/>
</dbReference>
<evidence type="ECO:0000313" key="1">
    <source>
        <dbReference type="EMBL" id="CDM57667.1"/>
    </source>
</evidence>
<dbReference type="eggNOG" id="COG4626">
    <property type="taxonomic scope" value="Bacteria"/>
</dbReference>
<proteinExistence type="predicted"/>
<evidence type="ECO:0000313" key="2">
    <source>
        <dbReference type="Proteomes" id="UP000019443"/>
    </source>
</evidence>
<reference evidence="1" key="1">
    <citation type="submission" date="2013-11" db="EMBL/GenBank/DDBJ databases">
        <title>Draft genome sequence of the broad-host-range Rhizobium sp. LPU83 strain, a member of the low-genetic diversity Oregon-like Rhizobium sp. group.</title>
        <authorList>
            <person name="Wibberg D."/>
            <person name="Puehler A."/>
            <person name="Schlueter A."/>
        </authorList>
    </citation>
    <scope>NUCLEOTIDE SEQUENCE [LARGE SCALE GENOMIC DNA]</scope>
    <source>
        <strain evidence="1">LPU83</strain>
    </source>
</reference>
<dbReference type="Proteomes" id="UP000019443">
    <property type="component" value="Chromosome"/>
</dbReference>
<gene>
    <name evidence="1" type="ORF">LPU83_2010</name>
</gene>
<dbReference type="Gene3D" id="3.40.50.300">
    <property type="entry name" value="P-loop containing nucleotide triphosphate hydrolases"/>
    <property type="match status" value="1"/>
</dbReference>
<name>W6R8R5_9HYPH</name>
<dbReference type="HOGENOM" id="CLU_038244_0_0_5"/>
<dbReference type="InterPro" id="IPR027417">
    <property type="entry name" value="P-loop_NTPase"/>
</dbReference>
<accession>W6R8R5</accession>
<dbReference type="AlphaFoldDB" id="W6R8R5"/>
<keyword evidence="2" id="KW-1185">Reference proteome</keyword>
<protein>
    <submittedName>
        <fullName evidence="1">Terminase large subunit protein</fullName>
    </submittedName>
</protein>
<sequence>MRSGTRFLRSWKRSMAAPALSEALVEQWADRKWRLNHLYYIQDKRGNVVLFELNEAQQTLLDDLHYLNIILKARQMGFSTFILILALDCCLFNSNLAAGLVADTIDNAKGLLKRIKFAYEHLPEEIRAVVPIKTDNAYEIEFGNGSGVEVGVSLRSGTKNFVHISEYGKICAKQPDKAKEIKSGTLNTIAPRQLVFIESTAEGRAGDFYDKTQQARSLIDARKDLGELDYRFHFFPWWKDATYQVEHEHLITDEDAKYFAELQAEHGIVLTEPQQWWYAAKKVEQGEDMWKEYPSTPDEAFKAAKDGAYFAKEMRSLRQMGKIGAFPFVPKIAVDTMWDFGLGDTQTIWLHQLVAGENRFVGYFEDSGMGLGHYFNWLEKWRAQRNATWGKHLAPHDVDHRRQTATSGQAETIKTMAAGLGYTFTTVERNPDKINSIQSIRSKLPGCCFDESGCSAGIVHLENYSRDWDEKLGVWRSHPRHDEHSHGADAFMVFSDGYTPPIKTGEWNFKARKVV</sequence>
<organism evidence="1 2">
    <name type="scientific">Rhizobium favelukesii</name>
    <dbReference type="NCBI Taxonomy" id="348824"/>
    <lineage>
        <taxon>Bacteria</taxon>
        <taxon>Pseudomonadati</taxon>
        <taxon>Pseudomonadota</taxon>
        <taxon>Alphaproteobacteria</taxon>
        <taxon>Hyphomicrobiales</taxon>
        <taxon>Rhizobiaceae</taxon>
        <taxon>Rhizobium/Agrobacterium group</taxon>
        <taxon>Rhizobium</taxon>
    </lineage>
</organism>
<dbReference type="PATRIC" id="fig|348824.6.peg.2169"/>
<dbReference type="KEGG" id="rhl:LPU83_2010"/>